<dbReference type="CDD" id="cd00821">
    <property type="entry name" value="PH"/>
    <property type="match status" value="1"/>
</dbReference>
<reference evidence="2" key="1">
    <citation type="submission" date="2017-02" db="UniProtKB">
        <authorList>
            <consortium name="WormBaseParasite"/>
        </authorList>
    </citation>
    <scope>IDENTIFICATION</scope>
</reference>
<dbReference type="SUPFAM" id="SSF50729">
    <property type="entry name" value="PH domain-like"/>
    <property type="match status" value="1"/>
</dbReference>
<dbReference type="AlphaFoldDB" id="A0A0R3VZE6"/>
<evidence type="ECO:0000256" key="1">
    <source>
        <dbReference type="SAM" id="MobiDB-lite"/>
    </source>
</evidence>
<dbReference type="WBParaSite" id="TASK_0000279001-mRNA-1">
    <property type="protein sequence ID" value="TASK_0000279001-mRNA-1"/>
    <property type="gene ID" value="TASK_0000279001"/>
</dbReference>
<evidence type="ECO:0000313" key="2">
    <source>
        <dbReference type="WBParaSite" id="TASK_0000279001-mRNA-1"/>
    </source>
</evidence>
<organism evidence="2">
    <name type="scientific">Taenia asiatica</name>
    <name type="common">Asian tapeworm</name>
    <dbReference type="NCBI Taxonomy" id="60517"/>
    <lineage>
        <taxon>Eukaryota</taxon>
        <taxon>Metazoa</taxon>
        <taxon>Spiralia</taxon>
        <taxon>Lophotrochozoa</taxon>
        <taxon>Platyhelminthes</taxon>
        <taxon>Cestoda</taxon>
        <taxon>Eucestoda</taxon>
        <taxon>Cyclophyllidea</taxon>
        <taxon>Taeniidae</taxon>
        <taxon>Taenia</taxon>
    </lineage>
</organism>
<protein>
    <submittedName>
        <fullName evidence="2">PH domain-containing protein</fullName>
    </submittedName>
</protein>
<proteinExistence type="predicted"/>
<accession>A0A0R3VZE6</accession>
<feature type="region of interest" description="Disordered" evidence="1">
    <location>
        <begin position="231"/>
        <end position="250"/>
    </location>
</feature>
<sequence length="314" mass="35366">LIVYGVTQRTWIRNSTYTFLNFSSKSTACLVEKTPVDFIYSENVFSSHPGELDSVSHNKAKFRRHRHCKMQAPPAKRGFSLSRFFRRSSKTPDSPPEDNREVFDGSQSPQELLTLGHVCLSSSINLKESDSWTSLLSEQSRQTPTQQTCKVIDSKHIPTLRDIQTGKANILRPDSEQAFNEAHRPGALSMANSACLQKSCANASTDEVDNITTSEPAMLRRRRLALRKRLLSRSRQPLDESTSKQSQNHEIDIKNGGSEFGMYQASLLGGQGHCFYVKTLTGETYIFATASQDERNCWLTRYAAYAVTHEMIVC</sequence>
<feature type="compositionally biased region" description="Basic and acidic residues" evidence="1">
    <location>
        <begin position="236"/>
        <end position="250"/>
    </location>
</feature>
<name>A0A0R3VZE6_TAEAS</name>